<evidence type="ECO:0000313" key="1">
    <source>
        <dbReference type="EMBL" id="SCV71835.1"/>
    </source>
</evidence>
<proteinExistence type="predicted"/>
<sequence length="203" mass="23058">MHSPTDSLLDVIGHRHPVFELLVELRISFVQQAVRIGDYATLEQAFYFYTTIIPRHAVHIKQFSFVNYKTPGVWLAYDAKLNAKVASTMISINPSYGEDESAHHQIYWPKAPLFREILRSLPDLISITCDLKFALHARSRSAGLIKTLALWNSVPEQPITITEVAFLLRGFTNLHELNLSINLDFDADDEGVGVGLWRLHLFA</sequence>
<dbReference type="AlphaFoldDB" id="A0A238FF58"/>
<dbReference type="EMBL" id="FMSP01000008">
    <property type="protein sequence ID" value="SCV71835.1"/>
    <property type="molecule type" value="Genomic_DNA"/>
</dbReference>
<accession>A0A238FF58</accession>
<evidence type="ECO:0000313" key="2">
    <source>
        <dbReference type="Proteomes" id="UP000198372"/>
    </source>
</evidence>
<keyword evidence="2" id="KW-1185">Reference proteome</keyword>
<protein>
    <submittedName>
        <fullName evidence="1">BQ2448_4529 protein</fullName>
    </submittedName>
</protein>
<dbReference type="Proteomes" id="UP000198372">
    <property type="component" value="Unassembled WGS sequence"/>
</dbReference>
<organism evidence="1 2">
    <name type="scientific">Microbotryum intermedium</name>
    <dbReference type="NCBI Taxonomy" id="269621"/>
    <lineage>
        <taxon>Eukaryota</taxon>
        <taxon>Fungi</taxon>
        <taxon>Dikarya</taxon>
        <taxon>Basidiomycota</taxon>
        <taxon>Pucciniomycotina</taxon>
        <taxon>Microbotryomycetes</taxon>
        <taxon>Microbotryales</taxon>
        <taxon>Microbotryaceae</taxon>
        <taxon>Microbotryum</taxon>
    </lineage>
</organism>
<reference evidence="2" key="1">
    <citation type="submission" date="2016-09" db="EMBL/GenBank/DDBJ databases">
        <authorList>
            <person name="Jeantristanb JTB J.-T."/>
            <person name="Ricardo R."/>
        </authorList>
    </citation>
    <scope>NUCLEOTIDE SEQUENCE [LARGE SCALE GENOMIC DNA]</scope>
</reference>
<gene>
    <name evidence="1" type="ORF">BQ2448_4529</name>
</gene>
<name>A0A238FF58_9BASI</name>